<accession>A0A644T471</accession>
<name>A0A644T471_9ZZZZ</name>
<comment type="caution">
    <text evidence="1">The sequence shown here is derived from an EMBL/GenBank/DDBJ whole genome shotgun (WGS) entry which is preliminary data.</text>
</comment>
<reference evidence="1" key="1">
    <citation type="submission" date="2019-08" db="EMBL/GenBank/DDBJ databases">
        <authorList>
            <person name="Kucharzyk K."/>
            <person name="Murdoch R.W."/>
            <person name="Higgins S."/>
            <person name="Loffler F."/>
        </authorList>
    </citation>
    <scope>NUCLEOTIDE SEQUENCE</scope>
</reference>
<gene>
    <name evidence="1" type="ORF">SDC9_07300</name>
</gene>
<proteinExistence type="predicted"/>
<protein>
    <submittedName>
        <fullName evidence="1">Uncharacterized protein</fullName>
    </submittedName>
</protein>
<sequence length="442" mass="48609">MTLTFEYTLDTGAGLFPQVIHTSDNLLRFIYLTADGTVAGIKANPVLGLYDNLTYTETGRISPDETVLYPSIKKVAHYGAYGFWSAEGDHRFVMYMLPTDITNSFVDGSVKFSIGSEVSQMSCTLLNIKGALLNRYRAFVTPGTKMELYFSLGNSGEIMLGIFYIDSASVSYPDEKVSVSARNAIGKLLKEQTFNEDNTFEETTLQLNLQEILRLAEVEDFFVGNNTKSWKLRFEPDVTILDGIKRIISLIDGWKVDETANGVIGVAAATDARFDQPAVYTFERDKSCWSYSVEYDDSEAVSRVCVTCSNPENTVYATVPRSKWWIQPSHRTTYVTAADGATLAEITAMAEELAQTIAISGRQESFVGIFTPQLTIGDEVCIQSGAKTETIGTVTDVTHNFGRGGFYTAFTVDSGGRKGKARLSDLIGKASEKSNLNGVTIF</sequence>
<evidence type="ECO:0000313" key="1">
    <source>
        <dbReference type="EMBL" id="MPL61713.1"/>
    </source>
</evidence>
<organism evidence="1">
    <name type="scientific">bioreactor metagenome</name>
    <dbReference type="NCBI Taxonomy" id="1076179"/>
    <lineage>
        <taxon>unclassified sequences</taxon>
        <taxon>metagenomes</taxon>
        <taxon>ecological metagenomes</taxon>
    </lineage>
</organism>
<dbReference type="AlphaFoldDB" id="A0A644T471"/>
<dbReference type="EMBL" id="VSSQ01000015">
    <property type="protein sequence ID" value="MPL61713.1"/>
    <property type="molecule type" value="Genomic_DNA"/>
</dbReference>